<gene>
    <name evidence="1" type="ORF">L1987_01903</name>
</gene>
<keyword evidence="2" id="KW-1185">Reference proteome</keyword>
<protein>
    <submittedName>
        <fullName evidence="1">Uncharacterized protein</fullName>
    </submittedName>
</protein>
<reference evidence="2" key="1">
    <citation type="journal article" date="2022" name="Mol. Ecol. Resour.">
        <title>The genomes of chicory, endive, great burdock and yacon provide insights into Asteraceae palaeo-polyploidization history and plant inulin production.</title>
        <authorList>
            <person name="Fan W."/>
            <person name="Wang S."/>
            <person name="Wang H."/>
            <person name="Wang A."/>
            <person name="Jiang F."/>
            <person name="Liu H."/>
            <person name="Zhao H."/>
            <person name="Xu D."/>
            <person name="Zhang Y."/>
        </authorList>
    </citation>
    <scope>NUCLEOTIDE SEQUENCE [LARGE SCALE GENOMIC DNA]</scope>
    <source>
        <strain evidence="2">cv. Yunnan</strain>
    </source>
</reference>
<dbReference type="EMBL" id="CM042018">
    <property type="protein sequence ID" value="KAI3827817.1"/>
    <property type="molecule type" value="Genomic_DNA"/>
</dbReference>
<accession>A0ACB9K6D8</accession>
<dbReference type="Proteomes" id="UP001056120">
    <property type="component" value="Linkage Group LG01"/>
</dbReference>
<sequence length="366" mass="41499">MSSARSHANSAADNTEEPSEQSSSSRGTSMSRSLSIRVSMEPTVVVPPSNLRSRLVARRTWPQGMSPPRQAQPQQPQQPPRLPSPRQRQTPLRERVRQLHDQGFEHEMRLHHHQSLMDQVISQLSTIHIELHRARDLIEDAMWEIRSLRMKIVVWGLEACVLFLLLLLPFPRAAYMTGPEPARIVDLSLPDHHHDQTLGKCPMWLLAECCGTKLDVRTPSATKKDLKSDATSHRRENTVSAQMRLERPKARTRENARKRTHLPKKVTFKNPEKGEPSARAPPAEVDESLFWLTARGTDMKTLLDFHTELATNMSGKLSEMEQDIMQNHDRSSATVKEARAARIQSRVAIAVAIVGSLASLFLQLYR</sequence>
<comment type="caution">
    <text evidence="1">The sequence shown here is derived from an EMBL/GenBank/DDBJ whole genome shotgun (WGS) entry which is preliminary data.</text>
</comment>
<evidence type="ECO:0000313" key="2">
    <source>
        <dbReference type="Proteomes" id="UP001056120"/>
    </source>
</evidence>
<proteinExistence type="predicted"/>
<name>A0ACB9K6D8_9ASTR</name>
<evidence type="ECO:0000313" key="1">
    <source>
        <dbReference type="EMBL" id="KAI3827817.1"/>
    </source>
</evidence>
<reference evidence="1 2" key="2">
    <citation type="journal article" date="2022" name="Mol. Ecol. Resour.">
        <title>The genomes of chicory, endive, great burdock and yacon provide insights into Asteraceae paleo-polyploidization history and plant inulin production.</title>
        <authorList>
            <person name="Fan W."/>
            <person name="Wang S."/>
            <person name="Wang H."/>
            <person name="Wang A."/>
            <person name="Jiang F."/>
            <person name="Liu H."/>
            <person name="Zhao H."/>
            <person name="Xu D."/>
            <person name="Zhang Y."/>
        </authorList>
    </citation>
    <scope>NUCLEOTIDE SEQUENCE [LARGE SCALE GENOMIC DNA]</scope>
    <source>
        <strain evidence="2">cv. Yunnan</strain>
        <tissue evidence="1">Leaves</tissue>
    </source>
</reference>
<organism evidence="1 2">
    <name type="scientific">Smallanthus sonchifolius</name>
    <dbReference type="NCBI Taxonomy" id="185202"/>
    <lineage>
        <taxon>Eukaryota</taxon>
        <taxon>Viridiplantae</taxon>
        <taxon>Streptophyta</taxon>
        <taxon>Embryophyta</taxon>
        <taxon>Tracheophyta</taxon>
        <taxon>Spermatophyta</taxon>
        <taxon>Magnoliopsida</taxon>
        <taxon>eudicotyledons</taxon>
        <taxon>Gunneridae</taxon>
        <taxon>Pentapetalae</taxon>
        <taxon>asterids</taxon>
        <taxon>campanulids</taxon>
        <taxon>Asterales</taxon>
        <taxon>Asteraceae</taxon>
        <taxon>Asteroideae</taxon>
        <taxon>Heliantheae alliance</taxon>
        <taxon>Millerieae</taxon>
        <taxon>Smallanthus</taxon>
    </lineage>
</organism>